<dbReference type="EMBL" id="KZ613534">
    <property type="protein sequence ID" value="PMD13228.1"/>
    <property type="molecule type" value="Genomic_DNA"/>
</dbReference>
<evidence type="ECO:0000313" key="10">
    <source>
        <dbReference type="Proteomes" id="UP000235672"/>
    </source>
</evidence>
<dbReference type="Gene3D" id="3.40.309.10">
    <property type="entry name" value="Aldehyde Dehydrogenase, Chain A, domain 2"/>
    <property type="match status" value="1"/>
</dbReference>
<evidence type="ECO:0000256" key="5">
    <source>
        <dbReference type="PROSITE-ProRule" id="PRU10007"/>
    </source>
</evidence>
<proteinExistence type="inferred from homology"/>
<dbReference type="Proteomes" id="UP000235672">
    <property type="component" value="Unassembled WGS sequence"/>
</dbReference>
<dbReference type="FunFam" id="3.40.309.10:FF:000009">
    <property type="entry name" value="Aldehyde dehydrogenase A"/>
    <property type="match status" value="1"/>
</dbReference>
<name>A0A2J6PGT2_9HELO</name>
<dbReference type="PROSITE" id="PS00070">
    <property type="entry name" value="ALDEHYDE_DEHYDR_CYS"/>
    <property type="match status" value="1"/>
</dbReference>
<dbReference type="SUPFAM" id="SSF53720">
    <property type="entry name" value="ALDH-like"/>
    <property type="match status" value="1"/>
</dbReference>
<dbReference type="Gene3D" id="3.40.605.10">
    <property type="entry name" value="Aldehyde Dehydrogenase, Chain A, domain 1"/>
    <property type="match status" value="1"/>
</dbReference>
<dbReference type="PANTHER" id="PTHR11699">
    <property type="entry name" value="ALDEHYDE DEHYDROGENASE-RELATED"/>
    <property type="match status" value="1"/>
</dbReference>
<dbReference type="InterPro" id="IPR015590">
    <property type="entry name" value="Aldehyde_DH_dom"/>
</dbReference>
<protein>
    <recommendedName>
        <fullName evidence="3">aldehyde dehydrogenase (NAD(+))</fullName>
        <ecNumber evidence="3">1.2.1.3</ecNumber>
    </recommendedName>
</protein>
<sequence length="502" mass="54311">MSPSAVATDDHGASGTATLRNGHSVEHGSLLSWTAFYNVIDGKLETTRETRCGINPATEQNNPSVPISTKEDVDRAMEAAKKAFKPWAAVPYAERQKALLAFADGLEAEKEAFSKFLTQEQGKPIQFARRELDIAVSWIRASAALELPEERTEDGDKEIVVRYTPLGVAVGIVPWNFPILLATGKIAASVVTGNPMIIKPSPFTPVGGLKLVELAQNYFPPGVVQALSGDDNLGIWLTEHPIPAKISFTGSTFTGKKVMASAAKTLKRVTLELGGKDPAIICDDVDIDDVASKIATFAFLNSGQICLAIKRILVHEKIIDEFRDALVKHTKLFKVGEGNEEGVFLGPVQNSMQFERVKGFFADIEKEGMNVAVGGKNPGGKGYFITPTIIDRPAEDSRLVIEEPFGPIVPLLSFANDEEAIYKANNTHYGLGASVWSKNVARANGVARQIEAGTVWVNCHFEMDPSIPFGGHKQSGIGNEQGVAGLKSYCNSQTLYLRKSNL</sequence>
<comment type="similarity">
    <text evidence="1 6">Belongs to the aldehyde dehydrogenase family.</text>
</comment>
<dbReference type="OrthoDB" id="310895at2759"/>
<evidence type="ECO:0000256" key="4">
    <source>
        <dbReference type="ARBA" id="ARBA00049194"/>
    </source>
</evidence>
<dbReference type="GO" id="GO:0004029">
    <property type="term" value="F:aldehyde dehydrogenase (NAD+) activity"/>
    <property type="evidence" value="ECO:0007669"/>
    <property type="project" value="UniProtKB-EC"/>
</dbReference>
<evidence type="ECO:0000256" key="3">
    <source>
        <dbReference type="ARBA" id="ARBA00024226"/>
    </source>
</evidence>
<dbReference type="STRING" id="1745343.A0A2J6PGT2"/>
<dbReference type="InterPro" id="IPR016163">
    <property type="entry name" value="Ald_DH_C"/>
</dbReference>
<dbReference type="InterPro" id="IPR016162">
    <property type="entry name" value="Ald_DH_N"/>
</dbReference>
<dbReference type="EC" id="1.2.1.3" evidence="3"/>
<evidence type="ECO:0000256" key="2">
    <source>
        <dbReference type="ARBA" id="ARBA00023002"/>
    </source>
</evidence>
<dbReference type="InterPro" id="IPR029510">
    <property type="entry name" value="Ald_DH_CS_GLU"/>
</dbReference>
<keyword evidence="2 6" id="KW-0560">Oxidoreductase</keyword>
<feature type="domain" description="Aldehyde dehydrogenase" evidence="8">
    <location>
        <begin position="53"/>
        <end position="494"/>
    </location>
</feature>
<evidence type="ECO:0000256" key="7">
    <source>
        <dbReference type="SAM" id="MobiDB-lite"/>
    </source>
</evidence>
<reference evidence="9 10" key="1">
    <citation type="submission" date="2016-05" db="EMBL/GenBank/DDBJ databases">
        <title>A degradative enzymes factory behind the ericoid mycorrhizal symbiosis.</title>
        <authorList>
            <consortium name="DOE Joint Genome Institute"/>
            <person name="Martino E."/>
            <person name="Morin E."/>
            <person name="Grelet G."/>
            <person name="Kuo A."/>
            <person name="Kohler A."/>
            <person name="Daghino S."/>
            <person name="Barry K."/>
            <person name="Choi C."/>
            <person name="Cichocki N."/>
            <person name="Clum A."/>
            <person name="Copeland A."/>
            <person name="Hainaut M."/>
            <person name="Haridas S."/>
            <person name="Labutti K."/>
            <person name="Lindquist E."/>
            <person name="Lipzen A."/>
            <person name="Khouja H.-R."/>
            <person name="Murat C."/>
            <person name="Ohm R."/>
            <person name="Olson A."/>
            <person name="Spatafora J."/>
            <person name="Veneault-Fourrey C."/>
            <person name="Henrissat B."/>
            <person name="Grigoriev I."/>
            <person name="Martin F."/>
            <person name="Perotto S."/>
        </authorList>
    </citation>
    <scope>NUCLEOTIDE SEQUENCE [LARGE SCALE GENOMIC DNA]</scope>
    <source>
        <strain evidence="9 10">UAMH 7357</strain>
    </source>
</reference>
<gene>
    <name evidence="9" type="ORF">NA56DRAFT_651921</name>
</gene>
<evidence type="ECO:0000259" key="8">
    <source>
        <dbReference type="Pfam" id="PF00171"/>
    </source>
</evidence>
<comment type="catalytic activity">
    <reaction evidence="4">
        <text>an aldehyde + NAD(+) + H2O = a carboxylate + NADH + 2 H(+)</text>
        <dbReference type="Rhea" id="RHEA:16185"/>
        <dbReference type="ChEBI" id="CHEBI:15377"/>
        <dbReference type="ChEBI" id="CHEBI:15378"/>
        <dbReference type="ChEBI" id="CHEBI:17478"/>
        <dbReference type="ChEBI" id="CHEBI:29067"/>
        <dbReference type="ChEBI" id="CHEBI:57540"/>
        <dbReference type="ChEBI" id="CHEBI:57945"/>
        <dbReference type="EC" id="1.2.1.3"/>
    </reaction>
</comment>
<evidence type="ECO:0000256" key="1">
    <source>
        <dbReference type="ARBA" id="ARBA00009986"/>
    </source>
</evidence>
<feature type="region of interest" description="Disordered" evidence="7">
    <location>
        <begin position="1"/>
        <end position="21"/>
    </location>
</feature>
<feature type="active site" evidence="5">
    <location>
        <position position="272"/>
    </location>
</feature>
<dbReference type="CDD" id="cd07106">
    <property type="entry name" value="ALDH_AldA-AAD23400"/>
    <property type="match status" value="1"/>
</dbReference>
<evidence type="ECO:0000313" key="9">
    <source>
        <dbReference type="EMBL" id="PMD13228.1"/>
    </source>
</evidence>
<dbReference type="AlphaFoldDB" id="A0A2J6PGT2"/>
<organism evidence="9 10">
    <name type="scientific">Hyaloscypha hepaticicola</name>
    <dbReference type="NCBI Taxonomy" id="2082293"/>
    <lineage>
        <taxon>Eukaryota</taxon>
        <taxon>Fungi</taxon>
        <taxon>Dikarya</taxon>
        <taxon>Ascomycota</taxon>
        <taxon>Pezizomycotina</taxon>
        <taxon>Leotiomycetes</taxon>
        <taxon>Helotiales</taxon>
        <taxon>Hyaloscyphaceae</taxon>
        <taxon>Hyaloscypha</taxon>
    </lineage>
</organism>
<evidence type="ECO:0000256" key="6">
    <source>
        <dbReference type="RuleBase" id="RU003345"/>
    </source>
</evidence>
<dbReference type="InterPro" id="IPR016160">
    <property type="entry name" value="Ald_DH_CS_CYS"/>
</dbReference>
<accession>A0A2J6PGT2</accession>
<keyword evidence="10" id="KW-1185">Reference proteome</keyword>
<dbReference type="Pfam" id="PF00171">
    <property type="entry name" value="Aldedh"/>
    <property type="match status" value="1"/>
</dbReference>
<dbReference type="FunFam" id="3.40.605.10:FF:000007">
    <property type="entry name" value="NAD/NADP-dependent betaine aldehyde dehydrogenase"/>
    <property type="match status" value="1"/>
</dbReference>
<dbReference type="PROSITE" id="PS00687">
    <property type="entry name" value="ALDEHYDE_DEHYDR_GLU"/>
    <property type="match status" value="1"/>
</dbReference>
<dbReference type="InterPro" id="IPR016161">
    <property type="entry name" value="Ald_DH/histidinol_DH"/>
</dbReference>
<dbReference type="InterPro" id="IPR044086">
    <property type="entry name" value="LUC3-like"/>
</dbReference>